<evidence type="ECO:0000313" key="1">
    <source>
        <dbReference type="EMBL" id="JAH31724.1"/>
    </source>
</evidence>
<reference evidence="1" key="2">
    <citation type="journal article" date="2015" name="Fish Shellfish Immunol.">
        <title>Early steps in the European eel (Anguilla anguilla)-Vibrio vulnificus interaction in the gills: Role of the RtxA13 toxin.</title>
        <authorList>
            <person name="Callol A."/>
            <person name="Pajuelo D."/>
            <person name="Ebbesson L."/>
            <person name="Teles M."/>
            <person name="MacKenzie S."/>
            <person name="Amaro C."/>
        </authorList>
    </citation>
    <scope>NUCLEOTIDE SEQUENCE</scope>
</reference>
<proteinExistence type="predicted"/>
<dbReference type="AlphaFoldDB" id="A0A0E9RRG5"/>
<protein>
    <submittedName>
        <fullName evidence="1">Uncharacterized protein</fullName>
    </submittedName>
</protein>
<sequence>MIFASYNLFVILRQRSRSQ</sequence>
<reference evidence="1" key="1">
    <citation type="submission" date="2014-11" db="EMBL/GenBank/DDBJ databases">
        <authorList>
            <person name="Amaro Gonzalez C."/>
        </authorList>
    </citation>
    <scope>NUCLEOTIDE SEQUENCE</scope>
</reference>
<accession>A0A0E9RRG5</accession>
<name>A0A0E9RRG5_ANGAN</name>
<dbReference type="EMBL" id="GBXM01076853">
    <property type="protein sequence ID" value="JAH31724.1"/>
    <property type="molecule type" value="Transcribed_RNA"/>
</dbReference>
<organism evidence="1">
    <name type="scientific">Anguilla anguilla</name>
    <name type="common">European freshwater eel</name>
    <name type="synonym">Muraena anguilla</name>
    <dbReference type="NCBI Taxonomy" id="7936"/>
    <lineage>
        <taxon>Eukaryota</taxon>
        <taxon>Metazoa</taxon>
        <taxon>Chordata</taxon>
        <taxon>Craniata</taxon>
        <taxon>Vertebrata</taxon>
        <taxon>Euteleostomi</taxon>
        <taxon>Actinopterygii</taxon>
        <taxon>Neopterygii</taxon>
        <taxon>Teleostei</taxon>
        <taxon>Anguilliformes</taxon>
        <taxon>Anguillidae</taxon>
        <taxon>Anguilla</taxon>
    </lineage>
</organism>